<evidence type="ECO:0000313" key="3">
    <source>
        <dbReference type="EMBL" id="SFO84036.1"/>
    </source>
</evidence>
<dbReference type="Gene3D" id="3.40.190.10">
    <property type="entry name" value="Periplasmic binding protein-like II"/>
    <property type="match status" value="2"/>
</dbReference>
<dbReference type="Pfam" id="PF00497">
    <property type="entry name" value="SBP_bac_3"/>
    <property type="match status" value="1"/>
</dbReference>
<dbReference type="Proteomes" id="UP000182400">
    <property type="component" value="Unassembled WGS sequence"/>
</dbReference>
<dbReference type="InterPro" id="IPR001638">
    <property type="entry name" value="Solute-binding_3/MltF_N"/>
</dbReference>
<accession>A0A1I5KHB5</accession>
<organism evidence="3 4">
    <name type="scientific">Ectopseudomonas composti</name>
    <dbReference type="NCBI Taxonomy" id="658457"/>
    <lineage>
        <taxon>Bacteria</taxon>
        <taxon>Pseudomonadati</taxon>
        <taxon>Pseudomonadota</taxon>
        <taxon>Gammaproteobacteria</taxon>
        <taxon>Pseudomonadales</taxon>
        <taxon>Pseudomonadaceae</taxon>
        <taxon>Ectopseudomonas</taxon>
    </lineage>
</organism>
<name>A0A1I5KHB5_9GAMM</name>
<dbReference type="SUPFAM" id="SSF53850">
    <property type="entry name" value="Periplasmic binding protein-like II"/>
    <property type="match status" value="1"/>
</dbReference>
<dbReference type="OrthoDB" id="5416480at2"/>
<feature type="chain" id="PRO_5010238797" evidence="1">
    <location>
        <begin position="21"/>
        <end position="279"/>
    </location>
</feature>
<sequence length="279" mass="31083">MKPVRLCLLSAVLLTPNALAQTYVVGVEDLPFAPHYSLDGEGQYRGFAREVLDAFAADSGVSLSYKALPVDQLLPALRRGEIDFKYPDSPHWAGTQKAGMALHYSQTVVDYVDGVLVAPQRQGQTLESIHRLAMVQGWTPRGYEQAIDSGQVQLSYSEDLRQMIRQALKQETDGAYFNVVVATHYLDNIRARPGALVFDPKLPHTRGSFHLSSLHHPQLIARFDRFLAQRSEQVVALKASYRVEANLDSEYMGVEQWKVDFLERQKAKAGAQAPASSAR</sequence>
<evidence type="ECO:0000259" key="2">
    <source>
        <dbReference type="Pfam" id="PF00497"/>
    </source>
</evidence>
<proteinExistence type="predicted"/>
<feature type="domain" description="Solute-binding protein family 3/N-terminal" evidence="2">
    <location>
        <begin position="31"/>
        <end position="84"/>
    </location>
</feature>
<evidence type="ECO:0000313" key="4">
    <source>
        <dbReference type="Proteomes" id="UP000182400"/>
    </source>
</evidence>
<dbReference type="EMBL" id="FOWP01000002">
    <property type="protein sequence ID" value="SFO84036.1"/>
    <property type="molecule type" value="Genomic_DNA"/>
</dbReference>
<protein>
    <submittedName>
        <fullName evidence="3">ABC-type amino acid transport substrate-binding protein</fullName>
    </submittedName>
</protein>
<feature type="signal peptide" evidence="1">
    <location>
        <begin position="1"/>
        <end position="20"/>
    </location>
</feature>
<reference evidence="3 4" key="1">
    <citation type="submission" date="2016-10" db="EMBL/GenBank/DDBJ databases">
        <authorList>
            <person name="de Groot N.N."/>
        </authorList>
    </citation>
    <scope>NUCLEOTIDE SEQUENCE [LARGE SCALE GENOMIC DNA]</scope>
    <source>
        <strain evidence="3 4">CCUG 59231</strain>
    </source>
</reference>
<evidence type="ECO:0000256" key="1">
    <source>
        <dbReference type="SAM" id="SignalP"/>
    </source>
</evidence>
<dbReference type="STRING" id="658457.SAMN05216601_102481"/>
<gene>
    <name evidence="3" type="ORF">SAMN05216601_102481</name>
</gene>
<keyword evidence="1" id="KW-0732">Signal</keyword>
<dbReference type="RefSeq" id="WP_074937401.1">
    <property type="nucleotide sequence ID" value="NZ_FOWP01000002.1"/>
</dbReference>
<dbReference type="AlphaFoldDB" id="A0A1I5KHB5"/>